<evidence type="ECO:0000256" key="12">
    <source>
        <dbReference type="PROSITE-ProRule" id="PRU00169"/>
    </source>
</evidence>
<dbReference type="InterPro" id="IPR001789">
    <property type="entry name" value="Sig_transdc_resp-reg_receiver"/>
</dbReference>
<evidence type="ECO:0000259" key="18">
    <source>
        <dbReference type="PROSITE" id="PS50924"/>
    </source>
</evidence>
<keyword evidence="11 13" id="KW-0472">Membrane</keyword>
<dbReference type="Gene3D" id="3.40.50.2300">
    <property type="match status" value="1"/>
</dbReference>
<dbReference type="Gene3D" id="1.10.287.130">
    <property type="match status" value="1"/>
</dbReference>
<dbReference type="PROSITE" id="PS50112">
    <property type="entry name" value="PAS"/>
    <property type="match status" value="1"/>
</dbReference>
<evidence type="ECO:0000313" key="19">
    <source>
        <dbReference type="EMBL" id="MBA2875223.1"/>
    </source>
</evidence>
<evidence type="ECO:0000256" key="6">
    <source>
        <dbReference type="ARBA" id="ARBA00022679"/>
    </source>
</evidence>
<evidence type="ECO:0000256" key="14">
    <source>
        <dbReference type="SAM" id="Coils"/>
    </source>
</evidence>
<dbReference type="InterPro" id="IPR011006">
    <property type="entry name" value="CheY-like_superfamily"/>
</dbReference>
<dbReference type="GO" id="GO:0005886">
    <property type="term" value="C:plasma membrane"/>
    <property type="evidence" value="ECO:0007669"/>
    <property type="project" value="UniProtKB-SubCell"/>
</dbReference>
<comment type="subcellular location">
    <subcellularLocation>
        <location evidence="2">Cell membrane</location>
    </subcellularLocation>
</comment>
<dbReference type="InterPro" id="IPR003594">
    <property type="entry name" value="HATPase_dom"/>
</dbReference>
<dbReference type="InterPro" id="IPR005330">
    <property type="entry name" value="MHYT_dom"/>
</dbReference>
<feature type="domain" description="PAS" evidence="17">
    <location>
        <begin position="250"/>
        <end position="320"/>
    </location>
</feature>
<evidence type="ECO:0000259" key="15">
    <source>
        <dbReference type="PROSITE" id="PS50109"/>
    </source>
</evidence>
<evidence type="ECO:0000256" key="2">
    <source>
        <dbReference type="ARBA" id="ARBA00004236"/>
    </source>
</evidence>
<evidence type="ECO:0000256" key="11">
    <source>
        <dbReference type="ARBA" id="ARBA00023136"/>
    </source>
</evidence>
<dbReference type="InterPro" id="IPR035965">
    <property type="entry name" value="PAS-like_dom_sf"/>
</dbReference>
<dbReference type="Gene3D" id="3.30.565.10">
    <property type="entry name" value="Histidine kinase-like ATPase, C-terminal domain"/>
    <property type="match status" value="1"/>
</dbReference>
<dbReference type="CDD" id="cd00082">
    <property type="entry name" value="HisKA"/>
    <property type="match status" value="1"/>
</dbReference>
<dbReference type="SUPFAM" id="SSF55874">
    <property type="entry name" value="ATPase domain of HSP90 chaperone/DNA topoisomerase II/histidine kinase"/>
    <property type="match status" value="1"/>
</dbReference>
<keyword evidence="14" id="KW-0175">Coiled coil</keyword>
<evidence type="ECO:0000256" key="7">
    <source>
        <dbReference type="ARBA" id="ARBA00022741"/>
    </source>
</evidence>
<dbReference type="Proteomes" id="UP000523087">
    <property type="component" value="Unassembled WGS sequence"/>
</dbReference>
<dbReference type="SMART" id="SM00387">
    <property type="entry name" value="HATPase_c"/>
    <property type="match status" value="1"/>
</dbReference>
<dbReference type="PANTHER" id="PTHR43047:SF72">
    <property type="entry name" value="OSMOSENSING HISTIDINE PROTEIN KINASE SLN1"/>
    <property type="match status" value="1"/>
</dbReference>
<dbReference type="AlphaFoldDB" id="A0A7V9Z725"/>
<dbReference type="GO" id="GO:0009927">
    <property type="term" value="F:histidine phosphotransfer kinase activity"/>
    <property type="evidence" value="ECO:0007669"/>
    <property type="project" value="TreeGrafter"/>
</dbReference>
<feature type="transmembrane region" description="Helical" evidence="13">
    <location>
        <begin position="135"/>
        <end position="159"/>
    </location>
</feature>
<keyword evidence="7" id="KW-0547">Nucleotide-binding</keyword>
<dbReference type="EC" id="2.7.13.3" evidence="3"/>
<keyword evidence="4" id="KW-1003">Cell membrane</keyword>
<dbReference type="InterPro" id="IPR013656">
    <property type="entry name" value="PAS_4"/>
</dbReference>
<dbReference type="SUPFAM" id="SSF47384">
    <property type="entry name" value="Homodimeric domain of signal transducing histidine kinase"/>
    <property type="match status" value="1"/>
</dbReference>
<keyword evidence="9" id="KW-0067">ATP-binding</keyword>
<reference evidence="19 20" key="1">
    <citation type="submission" date="2020-07" db="EMBL/GenBank/DDBJ databases">
        <title>Genomic Encyclopedia of Type Strains, Phase IV (KMG-IV): sequencing the most valuable type-strain genomes for metagenomic binning, comparative biology and taxonomic classification.</title>
        <authorList>
            <person name="Goeker M."/>
        </authorList>
    </citation>
    <scope>NUCLEOTIDE SEQUENCE [LARGE SCALE GENOMIC DNA]</scope>
    <source>
        <strain evidence="19 20">DSM 15730</strain>
    </source>
</reference>
<dbReference type="Pfam" id="PF00072">
    <property type="entry name" value="Response_reg"/>
    <property type="match status" value="1"/>
</dbReference>
<dbReference type="GO" id="GO:0005524">
    <property type="term" value="F:ATP binding"/>
    <property type="evidence" value="ECO:0007669"/>
    <property type="project" value="UniProtKB-KW"/>
</dbReference>
<dbReference type="PROSITE" id="PS50109">
    <property type="entry name" value="HIS_KIN"/>
    <property type="match status" value="1"/>
</dbReference>
<dbReference type="Pfam" id="PF08448">
    <property type="entry name" value="PAS_4"/>
    <property type="match status" value="1"/>
</dbReference>
<keyword evidence="20" id="KW-1185">Reference proteome</keyword>
<dbReference type="InterPro" id="IPR004358">
    <property type="entry name" value="Sig_transdc_His_kin-like_C"/>
</dbReference>
<keyword evidence="10" id="KW-0902">Two-component regulatory system</keyword>
<sequence>MGVTGYHDLKILALFMIVAIISFCLSLNVLLRTIHGQTNRTIWILIGATTIGLGIWSMHFIGMLGYQLDNTALTIFSLFLAVLGPFFALYFVRRSKAKFSAVIIGSIFIGMSMILMHYVGMSYLETGLSIYCNKYLILLSIIAAFSVSFLSVFFSFFFINHHSKYNFLKKMACSVMVGSGLSAMHYTVMKGISFCYIQGDMDFGIRSSALMVSINHLTYVIGFIILIILLATIFIACADRDGVLKLKELTEVHYKCLFDYSPSLVLSVNLRGVIMSVNPKGTELLGGNTDELISTSFYSFFPEKEHKKIKEGFRKIEQGNSCSFVASIIDKYGKEIPMQITLIPIVYNEKTIGLFAVGRDITELLKYKVRIEKAQRDLQDTVRRQQGLIFKFVKKGESFIHTLCGGELLRKLGLSSRDIIGKTLHDFFPKSIADQKMAYYQQAWEGQTLYCEGNINGISYLASLCPVKKNGKVIEVIGSAIDITERKNMEQAIIRAKEEAEKANEAKSELISKMSHELRTPLNGILGFAQLLEMDHSLNSQQREFVQEILNGARHLVNLVNEILDLARIETGKLKITYDVIRPDSIIDESIKLIQPLANKRNIQIINQVRLDEHDYVYIDSTRFRQILLNLLDNAVKYNRENGRVIITGRSEGGKIYIHVKDSGIGIPEEECDRIFEPFYRIQGTGVDGTGIGLAFVKQLIQLMGGSIGVESKLGVGSDFWISLPAMKDITFSSERLNYTHLYVERLSQMGRKNILYIEDNLANLKLMEKIFESFPSFSLFSANCGRDGLDIAFKERIDLILVDINLPDINGYKVLEELQRNERTNKIPVVALSANAMPIEIQKALKKGFKEYITKPLEVEQFLRKLEQIFAQDEM</sequence>
<keyword evidence="13" id="KW-1133">Transmembrane helix</keyword>
<dbReference type="EMBL" id="JACDUT010000005">
    <property type="protein sequence ID" value="MBA2875223.1"/>
    <property type="molecule type" value="Genomic_DNA"/>
</dbReference>
<dbReference type="SMART" id="SM00091">
    <property type="entry name" value="PAS"/>
    <property type="match status" value="1"/>
</dbReference>
<accession>A0A7V9Z725</accession>
<organism evidence="19 20">
    <name type="scientific">Thermaerobacillus caldiproteolyticus</name>
    <dbReference type="NCBI Taxonomy" id="247480"/>
    <lineage>
        <taxon>Bacteria</taxon>
        <taxon>Bacillati</taxon>
        <taxon>Bacillota</taxon>
        <taxon>Bacilli</taxon>
        <taxon>Bacillales</taxon>
        <taxon>Anoxybacillaceae</taxon>
        <taxon>Thermaerobacillus</taxon>
    </lineage>
</organism>
<feature type="domain" description="Response regulatory" evidence="16">
    <location>
        <begin position="754"/>
        <end position="871"/>
    </location>
</feature>
<dbReference type="InterPro" id="IPR005467">
    <property type="entry name" value="His_kinase_dom"/>
</dbReference>
<feature type="transmembrane region" description="Helical" evidence="13">
    <location>
        <begin position="219"/>
        <end position="238"/>
    </location>
</feature>
<dbReference type="NCBIfam" id="TIGR00229">
    <property type="entry name" value="sensory_box"/>
    <property type="match status" value="1"/>
</dbReference>
<evidence type="ECO:0000259" key="17">
    <source>
        <dbReference type="PROSITE" id="PS50112"/>
    </source>
</evidence>
<dbReference type="PANTHER" id="PTHR43047">
    <property type="entry name" value="TWO-COMPONENT HISTIDINE PROTEIN KINASE"/>
    <property type="match status" value="1"/>
</dbReference>
<dbReference type="Gene3D" id="3.30.450.20">
    <property type="entry name" value="PAS domain"/>
    <property type="match status" value="2"/>
</dbReference>
<dbReference type="RefSeq" id="WP_181556052.1">
    <property type="nucleotide sequence ID" value="NZ_JACDUT010000005.1"/>
</dbReference>
<dbReference type="Pfam" id="PF03707">
    <property type="entry name" value="MHYT"/>
    <property type="match status" value="2"/>
</dbReference>
<evidence type="ECO:0000256" key="9">
    <source>
        <dbReference type="ARBA" id="ARBA00022840"/>
    </source>
</evidence>
<feature type="transmembrane region" description="Helical" evidence="13">
    <location>
        <begin position="43"/>
        <end position="66"/>
    </location>
</feature>
<proteinExistence type="predicted"/>
<feature type="modified residue" description="4-aspartylphosphate" evidence="12">
    <location>
        <position position="804"/>
    </location>
</feature>
<evidence type="ECO:0000259" key="16">
    <source>
        <dbReference type="PROSITE" id="PS50110"/>
    </source>
</evidence>
<dbReference type="SUPFAM" id="SSF55785">
    <property type="entry name" value="PYP-like sensor domain (PAS domain)"/>
    <property type="match status" value="2"/>
</dbReference>
<evidence type="ECO:0000256" key="5">
    <source>
        <dbReference type="ARBA" id="ARBA00022553"/>
    </source>
</evidence>
<feature type="domain" description="MHYT" evidence="18">
    <location>
        <begin position="7"/>
        <end position="195"/>
    </location>
</feature>
<evidence type="ECO:0000256" key="8">
    <source>
        <dbReference type="ARBA" id="ARBA00022777"/>
    </source>
</evidence>
<evidence type="ECO:0000256" key="4">
    <source>
        <dbReference type="ARBA" id="ARBA00022475"/>
    </source>
</evidence>
<dbReference type="SUPFAM" id="SSF52172">
    <property type="entry name" value="CheY-like"/>
    <property type="match status" value="1"/>
</dbReference>
<gene>
    <name evidence="19" type="ORF">HNR31_001996</name>
</gene>
<keyword evidence="13" id="KW-0812">Transmembrane</keyword>
<feature type="domain" description="Histidine kinase" evidence="15">
    <location>
        <begin position="513"/>
        <end position="728"/>
    </location>
</feature>
<dbReference type="PRINTS" id="PR00344">
    <property type="entry name" value="BCTRLSENSOR"/>
</dbReference>
<evidence type="ECO:0000256" key="10">
    <source>
        <dbReference type="ARBA" id="ARBA00023012"/>
    </source>
</evidence>
<dbReference type="Pfam" id="PF00512">
    <property type="entry name" value="HisKA"/>
    <property type="match status" value="1"/>
</dbReference>
<dbReference type="Pfam" id="PF13426">
    <property type="entry name" value="PAS_9"/>
    <property type="match status" value="1"/>
</dbReference>
<name>A0A7V9Z725_9BACL</name>
<keyword evidence="6" id="KW-0808">Transferase</keyword>
<dbReference type="CDD" id="cd00130">
    <property type="entry name" value="PAS"/>
    <property type="match status" value="1"/>
</dbReference>
<comment type="catalytic activity">
    <reaction evidence="1">
        <text>ATP + protein L-histidine = ADP + protein N-phospho-L-histidine.</text>
        <dbReference type="EC" id="2.7.13.3"/>
    </reaction>
</comment>
<dbReference type="PROSITE" id="PS50110">
    <property type="entry name" value="RESPONSE_REGULATORY"/>
    <property type="match status" value="1"/>
</dbReference>
<dbReference type="InterPro" id="IPR003661">
    <property type="entry name" value="HisK_dim/P_dom"/>
</dbReference>
<dbReference type="FunFam" id="3.30.565.10:FF:000023">
    <property type="entry name" value="PAS domain-containing sensor histidine kinase"/>
    <property type="match status" value="1"/>
</dbReference>
<dbReference type="PROSITE" id="PS50924">
    <property type="entry name" value="MHYT"/>
    <property type="match status" value="1"/>
</dbReference>
<dbReference type="InterPro" id="IPR000014">
    <property type="entry name" value="PAS"/>
</dbReference>
<evidence type="ECO:0000256" key="3">
    <source>
        <dbReference type="ARBA" id="ARBA00012438"/>
    </source>
</evidence>
<dbReference type="InterPro" id="IPR036097">
    <property type="entry name" value="HisK_dim/P_sf"/>
</dbReference>
<protein>
    <recommendedName>
        <fullName evidence="3">histidine kinase</fullName>
        <ecNumber evidence="3">2.7.13.3</ecNumber>
    </recommendedName>
</protein>
<keyword evidence="8" id="KW-0418">Kinase</keyword>
<evidence type="ECO:0000256" key="13">
    <source>
        <dbReference type="PROSITE-ProRule" id="PRU00244"/>
    </source>
</evidence>
<evidence type="ECO:0000313" key="20">
    <source>
        <dbReference type="Proteomes" id="UP000523087"/>
    </source>
</evidence>
<comment type="caution">
    <text evidence="19">The sequence shown here is derived from an EMBL/GenBank/DDBJ whole genome shotgun (WGS) entry which is preliminary data.</text>
</comment>
<feature type="transmembrane region" description="Helical" evidence="13">
    <location>
        <begin position="72"/>
        <end position="92"/>
    </location>
</feature>
<dbReference type="Pfam" id="PF02518">
    <property type="entry name" value="HATPase_c"/>
    <property type="match status" value="1"/>
</dbReference>
<dbReference type="SMART" id="SM00448">
    <property type="entry name" value="REC"/>
    <property type="match status" value="1"/>
</dbReference>
<feature type="transmembrane region" description="Helical" evidence="13">
    <location>
        <begin position="99"/>
        <end position="120"/>
    </location>
</feature>
<dbReference type="GO" id="GO:0000155">
    <property type="term" value="F:phosphorelay sensor kinase activity"/>
    <property type="evidence" value="ECO:0007669"/>
    <property type="project" value="InterPro"/>
</dbReference>
<feature type="coiled-coil region" evidence="14">
    <location>
        <begin position="486"/>
        <end position="517"/>
    </location>
</feature>
<dbReference type="InterPro" id="IPR036890">
    <property type="entry name" value="HATPase_C_sf"/>
</dbReference>
<dbReference type="SMART" id="SM00388">
    <property type="entry name" value="HisKA"/>
    <property type="match status" value="1"/>
</dbReference>
<feature type="transmembrane region" description="Helical" evidence="13">
    <location>
        <begin position="12"/>
        <end position="31"/>
    </location>
</feature>
<keyword evidence="5 12" id="KW-0597">Phosphoprotein</keyword>
<evidence type="ECO:0000256" key="1">
    <source>
        <dbReference type="ARBA" id="ARBA00000085"/>
    </source>
</evidence>